<dbReference type="AlphaFoldDB" id="A0A484NQN9"/>
<dbReference type="EMBL" id="OOIL02006891">
    <property type="protein sequence ID" value="VFR03541.1"/>
    <property type="molecule type" value="Genomic_DNA"/>
</dbReference>
<dbReference type="Proteomes" id="UP000595140">
    <property type="component" value="Unassembled WGS sequence"/>
</dbReference>
<dbReference type="OrthoDB" id="418757at2759"/>
<evidence type="ECO:0000313" key="4">
    <source>
        <dbReference type="Proteomes" id="UP000595140"/>
    </source>
</evidence>
<reference evidence="3 4" key="1">
    <citation type="submission" date="2018-04" db="EMBL/GenBank/DDBJ databases">
        <authorList>
            <person name="Vogel A."/>
        </authorList>
    </citation>
    <scope>NUCLEOTIDE SEQUENCE [LARGE SCALE GENOMIC DNA]</scope>
</reference>
<protein>
    <recommendedName>
        <fullName evidence="2">Retrovirus-related Pol polyprotein from transposon TNT 1-94-like beta-barrel domain-containing protein</fullName>
    </recommendedName>
</protein>
<dbReference type="Pfam" id="PF14223">
    <property type="entry name" value="Retrotran_gag_2"/>
    <property type="match status" value="1"/>
</dbReference>
<accession>A0A484NQN9</accession>
<feature type="domain" description="Retrovirus-related Pol polyprotein from transposon TNT 1-94-like beta-barrel" evidence="2">
    <location>
        <begin position="98"/>
        <end position="158"/>
    </location>
</feature>
<evidence type="ECO:0000259" key="2">
    <source>
        <dbReference type="Pfam" id="PF22936"/>
    </source>
</evidence>
<dbReference type="Pfam" id="PF22936">
    <property type="entry name" value="Pol_BBD"/>
    <property type="match status" value="1"/>
</dbReference>
<gene>
    <name evidence="3" type="ORF">CCAM_LOCUS45316</name>
</gene>
<proteinExistence type="predicted"/>
<name>A0A484NQN9_9ASTE</name>
<dbReference type="InterPro" id="IPR054722">
    <property type="entry name" value="PolX-like_BBD"/>
</dbReference>
<organism evidence="3 4">
    <name type="scientific">Cuscuta campestris</name>
    <dbReference type="NCBI Taxonomy" id="132261"/>
    <lineage>
        <taxon>Eukaryota</taxon>
        <taxon>Viridiplantae</taxon>
        <taxon>Streptophyta</taxon>
        <taxon>Embryophyta</taxon>
        <taxon>Tracheophyta</taxon>
        <taxon>Spermatophyta</taxon>
        <taxon>Magnoliopsida</taxon>
        <taxon>eudicotyledons</taxon>
        <taxon>Gunneridae</taxon>
        <taxon>Pentapetalae</taxon>
        <taxon>asterids</taxon>
        <taxon>lamiids</taxon>
        <taxon>Solanales</taxon>
        <taxon>Convolvulaceae</taxon>
        <taxon>Cuscuteae</taxon>
        <taxon>Cuscuta</taxon>
        <taxon>Cuscuta subgen. Grammica</taxon>
        <taxon>Cuscuta sect. Cleistogrammica</taxon>
    </lineage>
</organism>
<sequence length="224" mass="24277">MLEPNQLVNTRMREGGSVTTHINVFNTIISRLLSVDIKFDDEVQALLLLSSLPDSWAGSVTAISGSAGNTTLTFEGIRDFILGEDIRRKNTEDTVESWIMDSGASFHAISSSRKMKNLRQGNFGTVSLANNQTLDITGVGDIDLKTNLGTIWTLKDVRVEFDTGAENQGAKLVPEPVSEQETGTIVDTVPELEVGGNDKSEVASDSGSSESEDEQSPSDHTDQW</sequence>
<evidence type="ECO:0000256" key="1">
    <source>
        <dbReference type="SAM" id="MobiDB-lite"/>
    </source>
</evidence>
<keyword evidence="4" id="KW-1185">Reference proteome</keyword>
<feature type="non-terminal residue" evidence="3">
    <location>
        <position position="224"/>
    </location>
</feature>
<feature type="region of interest" description="Disordered" evidence="1">
    <location>
        <begin position="170"/>
        <end position="224"/>
    </location>
</feature>
<evidence type="ECO:0000313" key="3">
    <source>
        <dbReference type="EMBL" id="VFR03541.1"/>
    </source>
</evidence>